<reference evidence="2 3" key="1">
    <citation type="journal article" date="2016" name="Gene">
        <title>PacBio SMRT assembly of a complex multi-replicon genome reveals chlorocatechol degradative operon in a region of genome plasticity.</title>
        <authorList>
            <person name="Ricker N."/>
            <person name="Shen S.Y."/>
            <person name="Goordial J."/>
            <person name="Jin S."/>
            <person name="Fulthorpe R.R."/>
        </authorList>
    </citation>
    <scope>NUCLEOTIDE SEQUENCE [LARGE SCALE GENOMIC DNA]</scope>
    <source>
        <strain evidence="2 3">OLGA172</strain>
    </source>
</reference>
<evidence type="ECO:0000313" key="3">
    <source>
        <dbReference type="Proteomes" id="UP000076852"/>
    </source>
</evidence>
<dbReference type="Proteomes" id="UP000076852">
    <property type="component" value="Chromosome 1"/>
</dbReference>
<accession>A0A167VW48</accession>
<gene>
    <name evidence="2" type="ORF">AYM40_07100</name>
</gene>
<feature type="region of interest" description="Disordered" evidence="1">
    <location>
        <begin position="102"/>
        <end position="123"/>
    </location>
</feature>
<dbReference type="AlphaFoldDB" id="A0A167VW48"/>
<name>A0A167VW48_9BURK</name>
<evidence type="ECO:0000256" key="1">
    <source>
        <dbReference type="SAM" id="MobiDB-lite"/>
    </source>
</evidence>
<dbReference type="RefSeq" id="WP_063495595.1">
    <property type="nucleotide sequence ID" value="NZ_CP014578.1"/>
</dbReference>
<protein>
    <submittedName>
        <fullName evidence="2">Uncharacterized protein</fullName>
    </submittedName>
</protein>
<proteinExistence type="predicted"/>
<evidence type="ECO:0000313" key="2">
    <source>
        <dbReference type="EMBL" id="ANB72157.1"/>
    </source>
</evidence>
<dbReference type="EMBL" id="CP014578">
    <property type="protein sequence ID" value="ANB72157.1"/>
    <property type="molecule type" value="Genomic_DNA"/>
</dbReference>
<organism evidence="2 3">
    <name type="scientific">Paraburkholderia phytofirmans OLGA172</name>
    <dbReference type="NCBI Taxonomy" id="1417228"/>
    <lineage>
        <taxon>Bacteria</taxon>
        <taxon>Pseudomonadati</taxon>
        <taxon>Pseudomonadota</taxon>
        <taxon>Betaproteobacteria</taxon>
        <taxon>Burkholderiales</taxon>
        <taxon>Burkholderiaceae</taxon>
        <taxon>Paraburkholderia</taxon>
    </lineage>
</organism>
<dbReference type="KEGG" id="buz:AYM40_07100"/>
<sequence>MITVIDETDRVMAEKRLPNDLTKILAFLAPWQAEFAGVVVESTYYGRPGIVHGLSVIPGCDRPISLERSANYWPWRTLMPSSSYRRGDLIASVCLRVGKKDEGVRQKSKYVPRQPDSPSTAAR</sequence>
<keyword evidence="3" id="KW-1185">Reference proteome</keyword>